<comment type="cofactor">
    <cofactor evidence="1">
        <name>Mg(2+)</name>
        <dbReference type="ChEBI" id="CHEBI:18420"/>
    </cofactor>
</comment>
<proteinExistence type="inferred from homology"/>
<feature type="coiled-coil region" evidence="17">
    <location>
        <begin position="36"/>
        <end position="63"/>
    </location>
</feature>
<dbReference type="EC" id="2.7.11.1" evidence="4"/>
<keyword evidence="5" id="KW-0963">Cytoplasm</keyword>
<dbReference type="SMART" id="SM00220">
    <property type="entry name" value="S_TKc"/>
    <property type="match status" value="1"/>
</dbReference>
<dbReference type="InterPro" id="IPR011009">
    <property type="entry name" value="Kinase-like_dom_sf"/>
</dbReference>
<evidence type="ECO:0000256" key="1">
    <source>
        <dbReference type="ARBA" id="ARBA00001946"/>
    </source>
</evidence>
<keyword evidence="8" id="KW-0808">Transferase</keyword>
<keyword evidence="13" id="KW-0460">Magnesium</keyword>
<sequence length="577" mass="62809">MMRSDPDEEYTLLEKIGTGSFGTVYKAIHNVSKEVVAIKQINLEDSEEDISEIQQEIALLSQCDSEFITKYYGSCVKGFKLWIVMEYLAGGSCLDLLKPGPFSEDHVAIVLRELLLGLEYLHAEGKIHRDIKAANVLLSGAGDVKLADFGVAAQLSHQKSKRNTFVGTPFWMAPEVIKQAGYDSKADIWSLGITAIELAKGEPPLAEYHPMRVLFLIPKAKPPSLEGDFSRAFKEFVELCLIKNPKDRPTAKDLLKHRFIKMAKRKADLQELVERYDIWKLAAHQRAASSLTKTFSTFNTNDDDLPWDFGTIRIGGLSSVASTVRRAPVPHSAQGTVRPMKPIHERGSIVDLANLKVENNILTPPASGSNAPPSGHHRFADVEIENGFETIKAAPPAQKKVAVTEESFKGSPQAQAGRQLTKEALLPVLKNLKSGEHSAEDLEALSVLEHGISDLNDINPSLLLAFFTQALTQIKESPSLMNQIESYGGSSVSDAIHALGNGKVLSSLETESSSSSTVGSDSTDSTAVASSSSSNSLSDDKNSSPPVAEVRSAASPVAEALYARWIEHLRSKWPIVA</sequence>
<keyword evidence="12 16" id="KW-0067">ATP-binding</keyword>
<evidence type="ECO:0000256" key="10">
    <source>
        <dbReference type="ARBA" id="ARBA00022741"/>
    </source>
</evidence>
<evidence type="ECO:0000256" key="18">
    <source>
        <dbReference type="SAM" id="MobiDB-lite"/>
    </source>
</evidence>
<evidence type="ECO:0000256" key="11">
    <source>
        <dbReference type="ARBA" id="ARBA00022777"/>
    </source>
</evidence>
<dbReference type="OrthoDB" id="248923at2759"/>
<reference evidence="20" key="1">
    <citation type="submission" date="2021-11" db="EMBL/GenBank/DDBJ databases">
        <authorList>
            <person name="Herlambang A."/>
            <person name="Guo Y."/>
            <person name="Takashima Y."/>
            <person name="Nishizawa T."/>
        </authorList>
    </citation>
    <scope>NUCLEOTIDE SEQUENCE</scope>
    <source>
        <strain evidence="20">E1425</strain>
    </source>
</reference>
<evidence type="ECO:0000256" key="4">
    <source>
        <dbReference type="ARBA" id="ARBA00012513"/>
    </source>
</evidence>
<keyword evidence="10 16" id="KW-0547">Nucleotide-binding</keyword>
<dbReference type="CDD" id="cd06609">
    <property type="entry name" value="STKc_MST3_like"/>
    <property type="match status" value="1"/>
</dbReference>
<evidence type="ECO:0000256" key="6">
    <source>
        <dbReference type="ARBA" id="ARBA00022527"/>
    </source>
</evidence>
<gene>
    <name evidence="20" type="ORF">EMPS_10408</name>
</gene>
<dbReference type="GO" id="GO:0046872">
    <property type="term" value="F:metal ion binding"/>
    <property type="evidence" value="ECO:0007669"/>
    <property type="project" value="UniProtKB-KW"/>
</dbReference>
<comment type="catalytic activity">
    <reaction evidence="14">
        <text>L-threonyl-[protein] + ATP = O-phospho-L-threonyl-[protein] + ADP + H(+)</text>
        <dbReference type="Rhea" id="RHEA:46608"/>
        <dbReference type="Rhea" id="RHEA-COMP:11060"/>
        <dbReference type="Rhea" id="RHEA-COMP:11605"/>
        <dbReference type="ChEBI" id="CHEBI:15378"/>
        <dbReference type="ChEBI" id="CHEBI:30013"/>
        <dbReference type="ChEBI" id="CHEBI:30616"/>
        <dbReference type="ChEBI" id="CHEBI:61977"/>
        <dbReference type="ChEBI" id="CHEBI:456216"/>
        <dbReference type="EC" id="2.7.11.1"/>
    </reaction>
</comment>
<evidence type="ECO:0000256" key="15">
    <source>
        <dbReference type="ARBA" id="ARBA00048679"/>
    </source>
</evidence>
<feature type="region of interest" description="Disordered" evidence="18">
    <location>
        <begin position="512"/>
        <end position="550"/>
    </location>
</feature>
<protein>
    <recommendedName>
        <fullName evidence="4">non-specific serine/threonine protein kinase</fullName>
        <ecNumber evidence="4">2.7.11.1</ecNumber>
    </recommendedName>
</protein>
<dbReference type="Proteomes" id="UP000827284">
    <property type="component" value="Unassembled WGS sequence"/>
</dbReference>
<evidence type="ECO:0000256" key="2">
    <source>
        <dbReference type="ARBA" id="ARBA00004496"/>
    </source>
</evidence>
<evidence type="ECO:0000256" key="7">
    <source>
        <dbReference type="ARBA" id="ARBA00022553"/>
    </source>
</evidence>
<evidence type="ECO:0000313" key="20">
    <source>
        <dbReference type="EMBL" id="GJJ78049.1"/>
    </source>
</evidence>
<dbReference type="Pfam" id="PF00069">
    <property type="entry name" value="Pkinase"/>
    <property type="match status" value="1"/>
</dbReference>
<comment type="subcellular location">
    <subcellularLocation>
        <location evidence="2">Cytoplasm</location>
    </subcellularLocation>
</comment>
<organism evidence="20 21">
    <name type="scientific">Entomortierella parvispora</name>
    <dbReference type="NCBI Taxonomy" id="205924"/>
    <lineage>
        <taxon>Eukaryota</taxon>
        <taxon>Fungi</taxon>
        <taxon>Fungi incertae sedis</taxon>
        <taxon>Mucoromycota</taxon>
        <taxon>Mortierellomycotina</taxon>
        <taxon>Mortierellomycetes</taxon>
        <taxon>Mortierellales</taxon>
        <taxon>Mortierellaceae</taxon>
        <taxon>Entomortierella</taxon>
    </lineage>
</organism>
<comment type="similarity">
    <text evidence="3">Belongs to the protein kinase superfamily. STE Ser/Thr protein kinase family. STE20 subfamily.</text>
</comment>
<evidence type="ECO:0000256" key="12">
    <source>
        <dbReference type="ARBA" id="ARBA00022840"/>
    </source>
</evidence>
<keyword evidence="6" id="KW-0723">Serine/threonine-protein kinase</keyword>
<evidence type="ECO:0000256" key="14">
    <source>
        <dbReference type="ARBA" id="ARBA00047899"/>
    </source>
</evidence>
<dbReference type="InterPro" id="IPR017441">
    <property type="entry name" value="Protein_kinase_ATP_BS"/>
</dbReference>
<dbReference type="GO" id="GO:0005737">
    <property type="term" value="C:cytoplasm"/>
    <property type="evidence" value="ECO:0007669"/>
    <property type="project" value="UniProtKB-SubCell"/>
</dbReference>
<dbReference type="Gene3D" id="1.10.510.10">
    <property type="entry name" value="Transferase(Phosphotransferase) domain 1"/>
    <property type="match status" value="1"/>
</dbReference>
<feature type="domain" description="Protein kinase" evidence="19">
    <location>
        <begin position="10"/>
        <end position="260"/>
    </location>
</feature>
<feature type="compositionally biased region" description="Low complexity" evidence="18">
    <location>
        <begin position="512"/>
        <end position="537"/>
    </location>
</feature>
<evidence type="ECO:0000313" key="21">
    <source>
        <dbReference type="Proteomes" id="UP000827284"/>
    </source>
</evidence>
<dbReference type="EMBL" id="BQFW01000014">
    <property type="protein sequence ID" value="GJJ78049.1"/>
    <property type="molecule type" value="Genomic_DNA"/>
</dbReference>
<evidence type="ECO:0000256" key="17">
    <source>
        <dbReference type="SAM" id="Coils"/>
    </source>
</evidence>
<keyword evidence="7" id="KW-0597">Phosphoprotein</keyword>
<evidence type="ECO:0000256" key="13">
    <source>
        <dbReference type="ARBA" id="ARBA00022842"/>
    </source>
</evidence>
<evidence type="ECO:0000256" key="9">
    <source>
        <dbReference type="ARBA" id="ARBA00022723"/>
    </source>
</evidence>
<dbReference type="PANTHER" id="PTHR48012">
    <property type="entry name" value="STERILE20-LIKE KINASE, ISOFORM B-RELATED"/>
    <property type="match status" value="1"/>
</dbReference>
<evidence type="ECO:0000259" key="19">
    <source>
        <dbReference type="PROSITE" id="PS50011"/>
    </source>
</evidence>
<keyword evidence="9" id="KW-0479">Metal-binding</keyword>
<dbReference type="PROSITE" id="PS00107">
    <property type="entry name" value="PROTEIN_KINASE_ATP"/>
    <property type="match status" value="1"/>
</dbReference>
<accession>A0A9P3HJS6</accession>
<feature type="binding site" evidence="16">
    <location>
        <position position="39"/>
    </location>
    <ligand>
        <name>ATP</name>
        <dbReference type="ChEBI" id="CHEBI:30616"/>
    </ligand>
</feature>
<dbReference type="GO" id="GO:0005524">
    <property type="term" value="F:ATP binding"/>
    <property type="evidence" value="ECO:0007669"/>
    <property type="project" value="UniProtKB-UniRule"/>
</dbReference>
<dbReference type="PROSITE" id="PS50011">
    <property type="entry name" value="PROTEIN_KINASE_DOM"/>
    <property type="match status" value="1"/>
</dbReference>
<keyword evidence="21" id="KW-1185">Reference proteome</keyword>
<keyword evidence="17" id="KW-0175">Coiled coil</keyword>
<dbReference type="InterPro" id="IPR050629">
    <property type="entry name" value="STE20/SPS1-PAK"/>
</dbReference>
<keyword evidence="11 20" id="KW-0418">Kinase</keyword>
<name>A0A9P3HJS6_9FUNG</name>
<evidence type="ECO:0000256" key="8">
    <source>
        <dbReference type="ARBA" id="ARBA00022679"/>
    </source>
</evidence>
<dbReference type="SUPFAM" id="SSF56112">
    <property type="entry name" value="Protein kinase-like (PK-like)"/>
    <property type="match status" value="1"/>
</dbReference>
<comment type="caution">
    <text evidence="20">The sequence shown here is derived from an EMBL/GenBank/DDBJ whole genome shotgun (WGS) entry which is preliminary data.</text>
</comment>
<dbReference type="AlphaFoldDB" id="A0A9P3HJS6"/>
<evidence type="ECO:0000256" key="16">
    <source>
        <dbReference type="PROSITE-ProRule" id="PRU10141"/>
    </source>
</evidence>
<dbReference type="InterPro" id="IPR000719">
    <property type="entry name" value="Prot_kinase_dom"/>
</dbReference>
<dbReference type="FunFam" id="1.10.510.10:FF:000411">
    <property type="entry name" value="Probable Ste20-like kinase Don3"/>
    <property type="match status" value="1"/>
</dbReference>
<evidence type="ECO:0000256" key="5">
    <source>
        <dbReference type="ARBA" id="ARBA00022490"/>
    </source>
</evidence>
<evidence type="ECO:0000256" key="3">
    <source>
        <dbReference type="ARBA" id="ARBA00008874"/>
    </source>
</evidence>
<dbReference type="GO" id="GO:0004674">
    <property type="term" value="F:protein serine/threonine kinase activity"/>
    <property type="evidence" value="ECO:0007669"/>
    <property type="project" value="UniProtKB-KW"/>
</dbReference>
<comment type="catalytic activity">
    <reaction evidence="15">
        <text>L-seryl-[protein] + ATP = O-phospho-L-seryl-[protein] + ADP + H(+)</text>
        <dbReference type="Rhea" id="RHEA:17989"/>
        <dbReference type="Rhea" id="RHEA-COMP:9863"/>
        <dbReference type="Rhea" id="RHEA-COMP:11604"/>
        <dbReference type="ChEBI" id="CHEBI:15378"/>
        <dbReference type="ChEBI" id="CHEBI:29999"/>
        <dbReference type="ChEBI" id="CHEBI:30616"/>
        <dbReference type="ChEBI" id="CHEBI:83421"/>
        <dbReference type="ChEBI" id="CHEBI:456216"/>
        <dbReference type="EC" id="2.7.11.1"/>
    </reaction>
</comment>
<reference evidence="20" key="2">
    <citation type="journal article" date="2022" name="Microbiol. Resour. Announc.">
        <title>Whole-Genome Sequence of Entomortierella parvispora E1425, a Mucoromycotan Fungus Associated with Burkholderiaceae-Related Endosymbiotic Bacteria.</title>
        <authorList>
            <person name="Herlambang A."/>
            <person name="Guo Y."/>
            <person name="Takashima Y."/>
            <person name="Narisawa K."/>
            <person name="Ohta H."/>
            <person name="Nishizawa T."/>
        </authorList>
    </citation>
    <scope>NUCLEOTIDE SEQUENCE</scope>
    <source>
        <strain evidence="20">E1425</strain>
    </source>
</reference>
<dbReference type="Gene3D" id="3.30.200.20">
    <property type="entry name" value="Phosphorylase Kinase, domain 1"/>
    <property type="match status" value="1"/>
</dbReference>
<dbReference type="PANTHER" id="PTHR48012:SF27">
    <property type="entry name" value="SERINE_THREONINE-PROTEIN KINASE SID1"/>
    <property type="match status" value="1"/>
</dbReference>